<accession>E8RKT5</accession>
<dbReference type="InterPro" id="IPR008523">
    <property type="entry name" value="DUF805"/>
</dbReference>
<feature type="transmembrane region" description="Helical" evidence="1">
    <location>
        <begin position="26"/>
        <end position="52"/>
    </location>
</feature>
<dbReference type="Proteomes" id="UP000001492">
    <property type="component" value="Chromosome 1"/>
</dbReference>
<keyword evidence="1" id="KW-0472">Membrane</keyword>
<protein>
    <recommendedName>
        <fullName evidence="4">Integral membrane protein</fullName>
    </recommendedName>
</protein>
<proteinExistence type="predicted"/>
<keyword evidence="1" id="KW-0812">Transmembrane</keyword>
<name>E8RKT5_ASTEC</name>
<feature type="transmembrane region" description="Helical" evidence="1">
    <location>
        <begin position="90"/>
        <end position="114"/>
    </location>
</feature>
<dbReference type="RefSeq" id="WP_013478329.1">
    <property type="nucleotide sequence ID" value="NC_014816.1"/>
</dbReference>
<keyword evidence="3" id="KW-1185">Reference proteome</keyword>
<dbReference type="AlphaFoldDB" id="E8RKT5"/>
<dbReference type="Pfam" id="PF05656">
    <property type="entry name" value="DUF805"/>
    <property type="match status" value="1"/>
</dbReference>
<dbReference type="PANTHER" id="PTHR34980">
    <property type="entry name" value="INNER MEMBRANE PROTEIN-RELATED-RELATED"/>
    <property type="match status" value="1"/>
</dbReference>
<dbReference type="PANTHER" id="PTHR34980:SF3">
    <property type="entry name" value="BLR8105 PROTEIN"/>
    <property type="match status" value="1"/>
</dbReference>
<reference evidence="3" key="1">
    <citation type="submission" date="2010-12" db="EMBL/GenBank/DDBJ databases">
        <title>Complete sequence of chromosome 1 of Asticcacaulis excentricus CB 48.</title>
        <authorList>
            <consortium name="US DOE Joint Genome Institute"/>
            <person name="Lucas S."/>
            <person name="Copeland A."/>
            <person name="Lapidus A."/>
            <person name="Cheng J.-F."/>
            <person name="Bruce D."/>
            <person name="Goodwin L."/>
            <person name="Pitluck S."/>
            <person name="Teshima H."/>
            <person name="Davenport K."/>
            <person name="Detter J.C."/>
            <person name="Han C."/>
            <person name="Tapia R."/>
            <person name="Land M."/>
            <person name="Hauser L."/>
            <person name="Jeffries C."/>
            <person name="Kyrpides N."/>
            <person name="Ivanova N."/>
            <person name="Ovchinnikova G."/>
            <person name="Brun Y.V."/>
            <person name="Woyke T."/>
        </authorList>
    </citation>
    <scope>NUCLEOTIDE SEQUENCE [LARGE SCALE GENOMIC DNA]</scope>
    <source>
        <strain evidence="3">ATCC 15261 / DSM 4724 / KCTC 12464 / NCIMB 9791 / VKM B-1370 / CB 48</strain>
    </source>
</reference>
<dbReference type="EMBL" id="CP002395">
    <property type="protein sequence ID" value="ADU12495.1"/>
    <property type="molecule type" value="Genomic_DNA"/>
</dbReference>
<dbReference type="KEGG" id="aex:Astex_0811"/>
<evidence type="ECO:0000313" key="3">
    <source>
        <dbReference type="Proteomes" id="UP000001492"/>
    </source>
</evidence>
<feature type="transmembrane region" description="Helical" evidence="1">
    <location>
        <begin position="58"/>
        <end position="78"/>
    </location>
</feature>
<feature type="transmembrane region" description="Helical" evidence="1">
    <location>
        <begin position="126"/>
        <end position="144"/>
    </location>
</feature>
<evidence type="ECO:0008006" key="4">
    <source>
        <dbReference type="Google" id="ProtNLM"/>
    </source>
</evidence>
<dbReference type="eggNOG" id="COG3152">
    <property type="taxonomic scope" value="Bacteria"/>
</dbReference>
<keyword evidence="1" id="KW-1133">Transmembrane helix</keyword>
<evidence type="ECO:0000313" key="2">
    <source>
        <dbReference type="EMBL" id="ADU12495.1"/>
    </source>
</evidence>
<dbReference type="STRING" id="573065.Astex_0811"/>
<dbReference type="OrthoDB" id="7172453at2"/>
<organism evidence="2 3">
    <name type="scientific">Asticcacaulis excentricus (strain ATCC 15261 / DSM 4724 / KCTC 12464 / NCIMB 9791 / VKM B-1370 / CB 48)</name>
    <dbReference type="NCBI Taxonomy" id="573065"/>
    <lineage>
        <taxon>Bacteria</taxon>
        <taxon>Pseudomonadati</taxon>
        <taxon>Pseudomonadota</taxon>
        <taxon>Alphaproteobacteria</taxon>
        <taxon>Caulobacterales</taxon>
        <taxon>Caulobacteraceae</taxon>
        <taxon>Asticcacaulis</taxon>
    </lineage>
</organism>
<evidence type="ECO:0000256" key="1">
    <source>
        <dbReference type="SAM" id="Phobius"/>
    </source>
</evidence>
<dbReference type="HOGENOM" id="CLU_1552130_0_0_5"/>
<sequence length="172" mass="19223">MSKRSGLLIGLSDFVSPKGRLNRLPYFANAAAVNIISFAISFVFMALMSWAIEAETAVSLVVQMIWVALVIFLNYVWFCLVAKRLHDIGLTAWIGLIIWADTALLLITMTMEIVGQPLSLYTDTDLIQTIITIVRVIFSLIILFTPGQTGENRFGKSPNYYLQPQKPHVLEG</sequence>
<dbReference type="GO" id="GO:0005886">
    <property type="term" value="C:plasma membrane"/>
    <property type="evidence" value="ECO:0007669"/>
    <property type="project" value="TreeGrafter"/>
</dbReference>
<gene>
    <name evidence="2" type="ordered locus">Astex_0811</name>
</gene>